<feature type="domain" description="Rhodanese" evidence="3">
    <location>
        <begin position="46"/>
        <end position="135"/>
    </location>
</feature>
<name>A0A9X4EX10_9FLAO</name>
<dbReference type="Pfam" id="PF00581">
    <property type="entry name" value="Rhodanese"/>
    <property type="match status" value="2"/>
</dbReference>
<organism evidence="4 5">
    <name type="scientific">Tenacibaculum larymnensis</name>
    <dbReference type="NCBI Taxonomy" id="2878201"/>
    <lineage>
        <taxon>Bacteria</taxon>
        <taxon>Pseudomonadati</taxon>
        <taxon>Bacteroidota</taxon>
        <taxon>Flavobacteriia</taxon>
        <taxon>Flavobacteriales</taxon>
        <taxon>Flavobacteriaceae</taxon>
        <taxon>Tenacibaculum</taxon>
    </lineage>
</organism>
<reference evidence="4" key="1">
    <citation type="submission" date="2021-09" db="EMBL/GenBank/DDBJ databases">
        <authorList>
            <person name="Smyrli M."/>
        </authorList>
    </citation>
    <scope>NUCLEOTIDE SEQUENCE</scope>
    <source>
        <strain evidence="4">LAR25</strain>
    </source>
</reference>
<evidence type="ECO:0000313" key="5">
    <source>
        <dbReference type="Proteomes" id="UP001149303"/>
    </source>
</evidence>
<evidence type="ECO:0000259" key="3">
    <source>
        <dbReference type="PROSITE" id="PS50206"/>
    </source>
</evidence>
<dbReference type="GO" id="GO:0004792">
    <property type="term" value="F:thiosulfate-cyanide sulfurtransferase activity"/>
    <property type="evidence" value="ECO:0007669"/>
    <property type="project" value="TreeGrafter"/>
</dbReference>
<accession>A0A9X4EX10</accession>
<evidence type="ECO:0000256" key="1">
    <source>
        <dbReference type="ARBA" id="ARBA00022679"/>
    </source>
</evidence>
<dbReference type="SUPFAM" id="SSF52821">
    <property type="entry name" value="Rhodanese/Cell cycle control phosphatase"/>
    <property type="match status" value="2"/>
</dbReference>
<protein>
    <submittedName>
        <fullName evidence="4">Sulfurtransferase</fullName>
    </submittedName>
</protein>
<dbReference type="InterPro" id="IPR045078">
    <property type="entry name" value="TST/MPST-like"/>
</dbReference>
<proteinExistence type="predicted"/>
<dbReference type="CDD" id="cd01448">
    <property type="entry name" value="TST_Repeat_1"/>
    <property type="match status" value="1"/>
</dbReference>
<dbReference type="EMBL" id="JAIWJY010000011">
    <property type="protein sequence ID" value="MDE1207991.1"/>
    <property type="molecule type" value="Genomic_DNA"/>
</dbReference>
<dbReference type="SMART" id="SM00450">
    <property type="entry name" value="RHOD"/>
    <property type="match status" value="2"/>
</dbReference>
<dbReference type="AlphaFoldDB" id="A0A9X4EX10"/>
<dbReference type="CDD" id="cd01449">
    <property type="entry name" value="TST_Repeat_2"/>
    <property type="match status" value="1"/>
</dbReference>
<dbReference type="Proteomes" id="UP001149303">
    <property type="component" value="Unassembled WGS sequence"/>
</dbReference>
<evidence type="ECO:0000313" key="4">
    <source>
        <dbReference type="EMBL" id="MDE1207991.1"/>
    </source>
</evidence>
<dbReference type="PROSITE" id="PS50206">
    <property type="entry name" value="RHODANESE_3"/>
    <property type="match status" value="2"/>
</dbReference>
<dbReference type="InterPro" id="IPR036873">
    <property type="entry name" value="Rhodanese-like_dom_sf"/>
</dbReference>
<keyword evidence="1" id="KW-0808">Transferase</keyword>
<gene>
    <name evidence="4" type="ORF">LCI24_14415</name>
</gene>
<dbReference type="InterPro" id="IPR001763">
    <property type="entry name" value="Rhodanese-like_dom"/>
</dbReference>
<dbReference type="PANTHER" id="PTHR11364">
    <property type="entry name" value="THIOSULFATE SULFERTANSFERASE"/>
    <property type="match status" value="1"/>
</dbReference>
<dbReference type="FunFam" id="3.40.250.10:FF:000001">
    <property type="entry name" value="Sulfurtransferase"/>
    <property type="match status" value="1"/>
</dbReference>
<keyword evidence="2" id="KW-0677">Repeat</keyword>
<sequence>MLIVKSPIVPVEWLHDNLSVDNLIILDATIQKVGTKSDDKKEKQQIQNAVFFDLKNVFLDIEGEYPNTVPSEEYFENEVKKLGIDNDSCIVVYDDIGVYSAPRVWWLFKVFGFENIAVLNGGLPAWKEAGYKVESKKERELLTGNFKANLSKDKISVTEEVLKASHDDNKVILDARSKGRFYATEPEPRKDLRGGHIPNSKSLPYAELQLEGKMKLKEELQKIFSDMNPNKEEMIFSCGSGITACILALGAEESGSTNYSVYDGSWTEWASRLELPVEK</sequence>
<evidence type="ECO:0000256" key="2">
    <source>
        <dbReference type="ARBA" id="ARBA00022737"/>
    </source>
</evidence>
<dbReference type="RefSeq" id="WP_274641003.1">
    <property type="nucleotide sequence ID" value="NZ_JAIWJY010000011.1"/>
</dbReference>
<keyword evidence="5" id="KW-1185">Reference proteome</keyword>
<dbReference type="PANTHER" id="PTHR11364:SF27">
    <property type="entry name" value="SULFURTRANSFERASE"/>
    <property type="match status" value="1"/>
</dbReference>
<dbReference type="Gene3D" id="3.40.250.10">
    <property type="entry name" value="Rhodanese-like domain"/>
    <property type="match status" value="2"/>
</dbReference>
<comment type="caution">
    <text evidence="4">The sequence shown here is derived from an EMBL/GenBank/DDBJ whole genome shotgun (WGS) entry which is preliminary data.</text>
</comment>
<feature type="domain" description="Rhodanese" evidence="3">
    <location>
        <begin position="166"/>
        <end position="278"/>
    </location>
</feature>